<reference evidence="3" key="1">
    <citation type="journal article" date="2019" name="Int. J. Syst. Evol. Microbiol.">
        <title>The Global Catalogue of Microorganisms (GCM) 10K type strain sequencing project: providing services to taxonomists for standard genome sequencing and annotation.</title>
        <authorList>
            <consortium name="The Broad Institute Genomics Platform"/>
            <consortium name="The Broad Institute Genome Sequencing Center for Infectious Disease"/>
            <person name="Wu L."/>
            <person name="Ma J."/>
        </authorList>
    </citation>
    <scope>NUCLEOTIDE SEQUENCE [LARGE SCALE GENOMIC DNA]</scope>
    <source>
        <strain evidence="3">JCM 17919</strain>
    </source>
</reference>
<dbReference type="PANTHER" id="PTHR42923">
    <property type="entry name" value="PROTOPORPHYRINOGEN OXIDASE"/>
    <property type="match status" value="1"/>
</dbReference>
<organism evidence="2 3">
    <name type="scientific">Flaviaesturariibacter amylovorans</name>
    <dbReference type="NCBI Taxonomy" id="1084520"/>
    <lineage>
        <taxon>Bacteria</taxon>
        <taxon>Pseudomonadati</taxon>
        <taxon>Bacteroidota</taxon>
        <taxon>Chitinophagia</taxon>
        <taxon>Chitinophagales</taxon>
        <taxon>Chitinophagaceae</taxon>
        <taxon>Flaviaestuariibacter</taxon>
    </lineage>
</organism>
<keyword evidence="3" id="KW-1185">Reference proteome</keyword>
<dbReference type="InterPro" id="IPR050464">
    <property type="entry name" value="Zeta_carotene_desat/Oxidored"/>
</dbReference>
<sequence>MPMDRRHFLQLSLALAGLSACGGKERPRPVPGAIVGANAAVGHLLRDERQPPHSDDFRRTGILIVGAGVAGLSAARHLERAGYHDFKVLDLEDVAGGNSRSGSNAISPFPWGAHYVPTPNNDLTEYLQFLREADVVTGFDALQRPVYNEYHLCFDPQERLFLNGRWQEGLVPQFGLPAADLREIDRFLARMDEFRKAIGSDGRPAFAIPVDASSRDARYTGLDRITFRKWMEEAGFRSPYVHWYADYCTRDDFGARHDVVSAWAGIHYFAARKGAGANAAQGDVLTWPNGNAFLVDALRKGIEDRILTGHVALHLRTAGKGVTVDVLDVKKNASMHYGADHCLLAIPQFAAAHLMRDHSRRDRARQALHYTPWMVANLQVRDLPERPGVGSCWDNVLYDSPSLGYVDATHQLIRERSPLRNLTYYLPLTEGAPEAARRAARGHDHAHWAETVLRDLEPVHPGIRKHVERLDVLLWGHAMAQPLPGLLHGPLRAELALSPHPCVHFAHSDLAGISIFEEAFYQGLGAAKKILAHA</sequence>
<dbReference type="Gene3D" id="3.50.50.60">
    <property type="entry name" value="FAD/NAD(P)-binding domain"/>
    <property type="match status" value="2"/>
</dbReference>
<feature type="domain" description="Amine oxidase" evidence="1">
    <location>
        <begin position="69"/>
        <end position="531"/>
    </location>
</feature>
<dbReference type="Pfam" id="PF01593">
    <property type="entry name" value="Amino_oxidase"/>
    <property type="match status" value="1"/>
</dbReference>
<dbReference type="InterPro" id="IPR006311">
    <property type="entry name" value="TAT_signal"/>
</dbReference>
<dbReference type="PROSITE" id="PS51318">
    <property type="entry name" value="TAT"/>
    <property type="match status" value="1"/>
</dbReference>
<dbReference type="Gene3D" id="3.90.660.20">
    <property type="entry name" value="Protoporphyrinogen oxidase, mitochondrial, domain 2"/>
    <property type="match status" value="1"/>
</dbReference>
<dbReference type="Proteomes" id="UP001501725">
    <property type="component" value="Unassembled WGS sequence"/>
</dbReference>
<name>A0ABP8GYJ4_9BACT</name>
<evidence type="ECO:0000313" key="3">
    <source>
        <dbReference type="Proteomes" id="UP001501725"/>
    </source>
</evidence>
<dbReference type="PROSITE" id="PS51257">
    <property type="entry name" value="PROKAR_LIPOPROTEIN"/>
    <property type="match status" value="1"/>
</dbReference>
<dbReference type="PANTHER" id="PTHR42923:SF39">
    <property type="entry name" value="AMINO OXIDASE"/>
    <property type="match status" value="1"/>
</dbReference>
<evidence type="ECO:0000259" key="1">
    <source>
        <dbReference type="Pfam" id="PF01593"/>
    </source>
</evidence>
<accession>A0ABP8GYJ4</accession>
<dbReference type="InterPro" id="IPR036188">
    <property type="entry name" value="FAD/NAD-bd_sf"/>
</dbReference>
<dbReference type="EMBL" id="BAABGY010000007">
    <property type="protein sequence ID" value="GAA4331850.1"/>
    <property type="molecule type" value="Genomic_DNA"/>
</dbReference>
<protein>
    <submittedName>
        <fullName evidence="2">NAD(P)/FAD-dependent oxidoreductase</fullName>
    </submittedName>
</protein>
<dbReference type="InterPro" id="IPR002937">
    <property type="entry name" value="Amino_oxidase"/>
</dbReference>
<dbReference type="SUPFAM" id="SSF51905">
    <property type="entry name" value="FAD/NAD(P)-binding domain"/>
    <property type="match status" value="1"/>
</dbReference>
<evidence type="ECO:0000313" key="2">
    <source>
        <dbReference type="EMBL" id="GAA4331850.1"/>
    </source>
</evidence>
<proteinExistence type="predicted"/>
<gene>
    <name evidence="2" type="ORF">GCM10023184_24050</name>
</gene>
<comment type="caution">
    <text evidence="2">The sequence shown here is derived from an EMBL/GenBank/DDBJ whole genome shotgun (WGS) entry which is preliminary data.</text>
</comment>